<name>A0A8X6Y0Q8_9ARAC</name>
<gene>
    <name evidence="1" type="ORF">TNIN_239341</name>
</gene>
<organism evidence="1 2">
    <name type="scientific">Trichonephila inaurata madagascariensis</name>
    <dbReference type="NCBI Taxonomy" id="2747483"/>
    <lineage>
        <taxon>Eukaryota</taxon>
        <taxon>Metazoa</taxon>
        <taxon>Ecdysozoa</taxon>
        <taxon>Arthropoda</taxon>
        <taxon>Chelicerata</taxon>
        <taxon>Arachnida</taxon>
        <taxon>Araneae</taxon>
        <taxon>Araneomorphae</taxon>
        <taxon>Entelegynae</taxon>
        <taxon>Araneoidea</taxon>
        <taxon>Nephilidae</taxon>
        <taxon>Trichonephila</taxon>
        <taxon>Trichonephila inaurata</taxon>
    </lineage>
</organism>
<accession>A0A8X6Y0Q8</accession>
<keyword evidence="2" id="KW-1185">Reference proteome</keyword>
<sequence length="109" mass="12819">MFCHSLKSKRDSKTVSLMTKVAGGSKRLLPTFDSSQTVLLTRLLTMRERGFLFGTQWHPFLLLNSVRGFWFRSVHEASWQFELGSRSVLDLFEEDLICYIRSEQWITKR</sequence>
<dbReference type="AlphaFoldDB" id="A0A8X6Y0Q8"/>
<evidence type="ECO:0000313" key="1">
    <source>
        <dbReference type="EMBL" id="GFY62265.1"/>
    </source>
</evidence>
<evidence type="ECO:0000313" key="2">
    <source>
        <dbReference type="Proteomes" id="UP000886998"/>
    </source>
</evidence>
<proteinExistence type="predicted"/>
<dbReference type="EMBL" id="BMAV01014157">
    <property type="protein sequence ID" value="GFY62265.1"/>
    <property type="molecule type" value="Genomic_DNA"/>
</dbReference>
<comment type="caution">
    <text evidence="1">The sequence shown here is derived from an EMBL/GenBank/DDBJ whole genome shotgun (WGS) entry which is preliminary data.</text>
</comment>
<protein>
    <submittedName>
        <fullName evidence="1">Uncharacterized protein</fullName>
    </submittedName>
</protein>
<dbReference type="Proteomes" id="UP000886998">
    <property type="component" value="Unassembled WGS sequence"/>
</dbReference>
<reference evidence="1" key="1">
    <citation type="submission" date="2020-08" db="EMBL/GenBank/DDBJ databases">
        <title>Multicomponent nature underlies the extraordinary mechanical properties of spider dragline silk.</title>
        <authorList>
            <person name="Kono N."/>
            <person name="Nakamura H."/>
            <person name="Mori M."/>
            <person name="Yoshida Y."/>
            <person name="Ohtoshi R."/>
            <person name="Malay A.D."/>
            <person name="Moran D.A.P."/>
            <person name="Tomita M."/>
            <person name="Numata K."/>
            <person name="Arakawa K."/>
        </authorList>
    </citation>
    <scope>NUCLEOTIDE SEQUENCE</scope>
</reference>